<organism evidence="6 7">
    <name type="scientific">Stieleria bergensis</name>
    <dbReference type="NCBI Taxonomy" id="2528025"/>
    <lineage>
        <taxon>Bacteria</taxon>
        <taxon>Pseudomonadati</taxon>
        <taxon>Planctomycetota</taxon>
        <taxon>Planctomycetia</taxon>
        <taxon>Pirellulales</taxon>
        <taxon>Pirellulaceae</taxon>
        <taxon>Stieleria</taxon>
    </lineage>
</organism>
<dbReference type="AlphaFoldDB" id="A0A517STG4"/>
<evidence type="ECO:0000256" key="4">
    <source>
        <dbReference type="SAM" id="MobiDB-lite"/>
    </source>
</evidence>
<evidence type="ECO:0000259" key="5">
    <source>
        <dbReference type="PROSITE" id="PS51007"/>
    </source>
</evidence>
<sequence>MSIAIKMNNLSRHSLLFLCGFVVNERSTLLSRLALAVLIAFGIAIFAPVSDAQLSHQADLAETMTTLFDKHCVDCHDGGEAEGGLDLPSLEWNLEDPHLAGIWVKIHDRLASGEMPPKDAGHLSKGRRDSAVKDLANRIVRFQTNRDARHGRSVSRRVNRFEYENILRDLLHDPYLKIADQLPLDGQVHGFAKVGEALDVSHVQVDAYLDAAEFALRRAIEFPTSKPDSTTQRYYAREQAKMWAGKGNLGWARCSLALEGLNINEDYSFNKRGFAAPVESSPSAGTIVDDTEAERTGPWIQSTRRSNHIGDHYLADDNKHTGAYAITWKARLPKPGTYEVRVSFCGGEGLARTAPYRVRHANGETDLSIDQRQKPPIQGRWFPLGRFTFDRAAEVSLSNKDAQGWVIADAVQFVHVDDLEKKITQVRPLEDASTAIFRGAYTPFYYGFEKFKAPVRGDYKLRLKARSVLRQTDYVDWEGEKKPRFYPDLVLDASRRYPTPVNDRVSSGKRSEPVKVYSSTLDEPNTQSKLPIGVFEAPPETPGVSQLEAFLEKGAMVKLDCMRLPSPMVPAMPHTIQKTDGAYPGVAFHWLEVEGPIVKQWPPASYRALFGDVPFQQAGRHVQAVSEQPVKDAGTLLAAFMDRAYRRPVAEAEFDRFYRYTKQLLKEGETFTEAMIATYSAVLASPEFLFHCGAPGELDDFALAERISFFLGESMPDQHLRSLAGQGKLREPDTLRAEVDRLLEKPEAKRFVKEFLNSWLKLDKINDTDPDRELYPEYAGDWWLVNSMVEESRLYFADLIDRDLPARNIIDADYTFLDERLARHYGVPGVFGPAFQRKSLPENSPYGGILTQASVLKVTANGTVTSPVLRGVYVMERLLGDPPSPPPPSVPAVEPDIRGAATIRELLKKHRADSSCASCHRKIDPPGFALENFDVMGRWRQNYRSLAEGSMRVEGVGRSGNEFVHYIGKEVDASGVMPSGEPFADILQFKKRLLQDEEAIARNLTEQLLVYATGAPVRFADRDDVSVILEKSRPSEFAVRTIIHEIIQSPLFLRK</sequence>
<dbReference type="EMBL" id="CP036272">
    <property type="protein sequence ID" value="QDT59373.1"/>
    <property type="molecule type" value="Genomic_DNA"/>
</dbReference>
<dbReference type="Pfam" id="PF25275">
    <property type="entry name" value="Golvesin_C"/>
    <property type="match status" value="1"/>
</dbReference>
<dbReference type="Pfam" id="PF07624">
    <property type="entry name" value="PSD2"/>
    <property type="match status" value="1"/>
</dbReference>
<dbReference type="InterPro" id="IPR013039">
    <property type="entry name" value="DUF1588"/>
</dbReference>
<evidence type="ECO:0000313" key="6">
    <source>
        <dbReference type="EMBL" id="QDT59373.1"/>
    </source>
</evidence>
<dbReference type="InterPro" id="IPR011429">
    <property type="entry name" value="Cyt_c_Planctomycete-type"/>
</dbReference>
<accession>A0A517STG4</accession>
<dbReference type="InterPro" id="IPR033803">
    <property type="entry name" value="CBD-like_Golvesin-Xly"/>
</dbReference>
<evidence type="ECO:0000313" key="7">
    <source>
        <dbReference type="Proteomes" id="UP000315003"/>
    </source>
</evidence>
<evidence type="ECO:0000256" key="2">
    <source>
        <dbReference type="ARBA" id="ARBA00023004"/>
    </source>
</evidence>
<gene>
    <name evidence="6" type="primary">xly_2</name>
    <name evidence="6" type="ORF">SV7mr_18800</name>
</gene>
<feature type="domain" description="Cytochrome c" evidence="5">
    <location>
        <begin position="37"/>
        <end position="143"/>
    </location>
</feature>
<dbReference type="InterPro" id="IPR009056">
    <property type="entry name" value="Cyt_c-like_dom"/>
</dbReference>
<dbReference type="GO" id="GO:0047492">
    <property type="term" value="F:xanthan lyase activity"/>
    <property type="evidence" value="ECO:0007669"/>
    <property type="project" value="UniProtKB-EC"/>
</dbReference>
<dbReference type="Pfam" id="PF07631">
    <property type="entry name" value="PSD4"/>
    <property type="match status" value="1"/>
</dbReference>
<evidence type="ECO:0000256" key="1">
    <source>
        <dbReference type="ARBA" id="ARBA00022723"/>
    </source>
</evidence>
<dbReference type="InterPro" id="IPR013043">
    <property type="entry name" value="DUF1595"/>
</dbReference>
<keyword evidence="2 3" id="KW-0408">Iron</keyword>
<dbReference type="GO" id="GO:0020037">
    <property type="term" value="F:heme binding"/>
    <property type="evidence" value="ECO:0007669"/>
    <property type="project" value="InterPro"/>
</dbReference>
<dbReference type="Pfam" id="PF07635">
    <property type="entry name" value="PSCyt1"/>
    <property type="match status" value="1"/>
</dbReference>
<dbReference type="InterPro" id="IPR013036">
    <property type="entry name" value="DUF1587"/>
</dbReference>
<feature type="region of interest" description="Disordered" evidence="4">
    <location>
        <begin position="500"/>
        <end position="522"/>
    </location>
</feature>
<dbReference type="Pfam" id="PF07627">
    <property type="entry name" value="PSCyt3"/>
    <property type="match status" value="1"/>
</dbReference>
<protein>
    <submittedName>
        <fullName evidence="6">Xanthan lyase</fullName>
        <ecNumber evidence="6">4.2.2.12</ecNumber>
    </submittedName>
</protein>
<reference evidence="6 7" key="1">
    <citation type="submission" date="2019-02" db="EMBL/GenBank/DDBJ databases">
        <title>Deep-cultivation of Planctomycetes and their phenomic and genomic characterization uncovers novel biology.</title>
        <authorList>
            <person name="Wiegand S."/>
            <person name="Jogler M."/>
            <person name="Boedeker C."/>
            <person name="Pinto D."/>
            <person name="Vollmers J."/>
            <person name="Rivas-Marin E."/>
            <person name="Kohn T."/>
            <person name="Peeters S.H."/>
            <person name="Heuer A."/>
            <person name="Rast P."/>
            <person name="Oberbeckmann S."/>
            <person name="Bunk B."/>
            <person name="Jeske O."/>
            <person name="Meyerdierks A."/>
            <person name="Storesund J.E."/>
            <person name="Kallscheuer N."/>
            <person name="Luecker S."/>
            <person name="Lage O.M."/>
            <person name="Pohl T."/>
            <person name="Merkel B.J."/>
            <person name="Hornburger P."/>
            <person name="Mueller R.-W."/>
            <person name="Bruemmer F."/>
            <person name="Labrenz M."/>
            <person name="Spormann A.M."/>
            <person name="Op den Camp H."/>
            <person name="Overmann J."/>
            <person name="Amann R."/>
            <person name="Jetten M.S.M."/>
            <person name="Mascher T."/>
            <person name="Medema M.H."/>
            <person name="Devos D.P."/>
            <person name="Kaster A.-K."/>
            <person name="Ovreas L."/>
            <person name="Rohde M."/>
            <person name="Galperin M.Y."/>
            <person name="Jogler C."/>
        </authorList>
    </citation>
    <scope>NUCLEOTIDE SEQUENCE [LARGE SCALE GENOMIC DNA]</scope>
    <source>
        <strain evidence="6 7">SV_7m_r</strain>
    </source>
</reference>
<dbReference type="InterPro" id="IPR011478">
    <property type="entry name" value="DUF1585"/>
</dbReference>
<keyword evidence="6" id="KW-0456">Lyase</keyword>
<dbReference type="PROSITE" id="PS51007">
    <property type="entry name" value="CYTC"/>
    <property type="match status" value="1"/>
</dbReference>
<keyword evidence="3" id="KW-0349">Heme</keyword>
<proteinExistence type="predicted"/>
<dbReference type="EC" id="4.2.2.12" evidence="6"/>
<keyword evidence="7" id="KW-1185">Reference proteome</keyword>
<dbReference type="GO" id="GO:0046872">
    <property type="term" value="F:metal ion binding"/>
    <property type="evidence" value="ECO:0007669"/>
    <property type="project" value="UniProtKB-KW"/>
</dbReference>
<dbReference type="GO" id="GO:0009055">
    <property type="term" value="F:electron transfer activity"/>
    <property type="evidence" value="ECO:0007669"/>
    <property type="project" value="InterPro"/>
</dbReference>
<keyword evidence="1 3" id="KW-0479">Metal-binding</keyword>
<dbReference type="Proteomes" id="UP000315003">
    <property type="component" value="Chromosome"/>
</dbReference>
<evidence type="ECO:0000256" key="3">
    <source>
        <dbReference type="PROSITE-ProRule" id="PRU00433"/>
    </source>
</evidence>
<name>A0A517STG4_9BACT</name>
<dbReference type="Pfam" id="PF07637">
    <property type="entry name" value="PSD5"/>
    <property type="match status" value="1"/>
</dbReference>
<dbReference type="InterPro" id="IPR013042">
    <property type="entry name" value="DUF1592"/>
</dbReference>
<dbReference type="Pfam" id="PF07626">
    <property type="entry name" value="PSD3"/>
    <property type="match status" value="1"/>
</dbReference>